<comment type="cofactor">
    <cofactor evidence="1">
        <name>Mg(2+)</name>
        <dbReference type="ChEBI" id="CHEBI:18420"/>
    </cofactor>
</comment>
<dbReference type="SMART" id="SM00465">
    <property type="entry name" value="GIYc"/>
    <property type="match status" value="1"/>
</dbReference>
<evidence type="ECO:0000313" key="4">
    <source>
        <dbReference type="EMBL" id="UMO76712.1"/>
    </source>
</evidence>
<dbReference type="InterPro" id="IPR035901">
    <property type="entry name" value="GIY-YIG_endonuc_sf"/>
</dbReference>
<dbReference type="Gene3D" id="3.40.1440.10">
    <property type="entry name" value="GIY-YIG endonuclease"/>
    <property type="match status" value="1"/>
</dbReference>
<reference evidence="4 5" key="1">
    <citation type="submission" date="2021-12" db="EMBL/GenBank/DDBJ databases">
        <authorList>
            <person name="Alrafaie A.M."/>
            <person name="Stafford G.P."/>
        </authorList>
    </citation>
    <scope>NUCLEOTIDE SEQUENCE [LARGE SCALE GENOMIC DNA]</scope>
</reference>
<dbReference type="PROSITE" id="PS50164">
    <property type="entry name" value="GIY_YIG"/>
    <property type="match status" value="1"/>
</dbReference>
<sequence>MIGIYLIKNNINGKCYIGQSVNIEKRVKEHFWKSFYKTDRSYECVVHQAIRKYGKENFSWEVLTTCEQKDLDELERAYIKKYNTLAPNGYNRAIGGQKNKAKIYFCKQCNNQLHGKGKTYLCKQCFEKSGFSRKAVIPDKDTLFNKLCEASFSAVAREYNVSDNAVRKWCKSYGLPYRATDYKNIRGVIP</sequence>
<dbReference type="Pfam" id="PF01541">
    <property type="entry name" value="GIY-YIG"/>
    <property type="match status" value="1"/>
</dbReference>
<feature type="domain" description="GIY-YIG" evidence="3">
    <location>
        <begin position="1"/>
        <end position="92"/>
    </location>
</feature>
<keyword evidence="2" id="KW-0460">Magnesium</keyword>
<evidence type="ECO:0000256" key="1">
    <source>
        <dbReference type="ARBA" id="ARBA00001946"/>
    </source>
</evidence>
<keyword evidence="5" id="KW-1185">Reference proteome</keyword>
<dbReference type="InterPro" id="IPR006350">
    <property type="entry name" value="Intron_endoG1"/>
</dbReference>
<organism evidence="4 5">
    <name type="scientific">Enterococcus phage phiSHEF13</name>
    <dbReference type="NCBI Taxonomy" id="2918648"/>
    <lineage>
        <taxon>Viruses</taxon>
        <taxon>Duplodnaviria</taxon>
        <taxon>Heunggongvirae</taxon>
        <taxon>Uroviricota</taxon>
        <taxon>Caudoviricetes</taxon>
        <taxon>Herelleviridae</taxon>
        <taxon>Brockvirinae</taxon>
        <taxon>Schiekvirus</taxon>
        <taxon>Schiekvirus Shef13</taxon>
    </lineage>
</organism>
<protein>
    <submittedName>
        <fullName evidence="4">GIY-YIG nuclease family protein</fullName>
    </submittedName>
</protein>
<dbReference type="InterPro" id="IPR000305">
    <property type="entry name" value="GIY-YIG_endonuc"/>
</dbReference>
<dbReference type="EMBL" id="OL799258">
    <property type="protein sequence ID" value="UMO76712.1"/>
    <property type="molecule type" value="Genomic_DNA"/>
</dbReference>
<evidence type="ECO:0000256" key="2">
    <source>
        <dbReference type="ARBA" id="ARBA00022842"/>
    </source>
</evidence>
<dbReference type="NCBIfam" id="TIGR01453">
    <property type="entry name" value="grpIintron_endo"/>
    <property type="match status" value="1"/>
</dbReference>
<dbReference type="GO" id="GO:0004519">
    <property type="term" value="F:endonuclease activity"/>
    <property type="evidence" value="ECO:0007669"/>
    <property type="project" value="InterPro"/>
</dbReference>
<dbReference type="SUPFAM" id="SSF82771">
    <property type="entry name" value="GIY-YIG endonuclease"/>
    <property type="match status" value="1"/>
</dbReference>
<evidence type="ECO:0000313" key="5">
    <source>
        <dbReference type="Proteomes" id="UP000829563"/>
    </source>
</evidence>
<evidence type="ECO:0000259" key="3">
    <source>
        <dbReference type="PROSITE" id="PS50164"/>
    </source>
</evidence>
<dbReference type="Proteomes" id="UP000829563">
    <property type="component" value="Segment"/>
</dbReference>
<name>A0AAE9FFQ9_9CAUD</name>
<proteinExistence type="predicted"/>
<accession>A0AAE9FFQ9</accession>
<dbReference type="CDD" id="cd10443">
    <property type="entry name" value="GIY-YIG_HE_Tlr8p_PBC-V_like"/>
    <property type="match status" value="1"/>
</dbReference>